<feature type="domain" description="Phosphatidic acid phosphatase type 2/haloperoxidase" evidence="2">
    <location>
        <begin position="86"/>
        <end position="209"/>
    </location>
</feature>
<dbReference type="Pfam" id="PF01569">
    <property type="entry name" value="PAP2"/>
    <property type="match status" value="1"/>
</dbReference>
<reference evidence="3 4" key="1">
    <citation type="submission" date="2010-02" db="EMBL/GenBank/DDBJ databases">
        <authorList>
            <person name="Weinstock G."/>
            <person name="Sodergren E."/>
            <person name="Clifton S."/>
            <person name="Fulton L."/>
            <person name="Fulton B."/>
            <person name="Courtney L."/>
            <person name="Fronick C."/>
            <person name="Harrison M."/>
            <person name="Strong C."/>
            <person name="Farmer C."/>
            <person name="Delahaunty K."/>
            <person name="Markovic C."/>
            <person name="Hall O."/>
            <person name="Minx P."/>
            <person name="Tomlinson C."/>
            <person name="Mitreva M."/>
            <person name="Nelson J."/>
            <person name="Hou S."/>
            <person name="Wollam A."/>
            <person name="Pepin K.H."/>
            <person name="Johnson M."/>
            <person name="Bhonagiri V."/>
            <person name="Zhang X."/>
            <person name="Suruliraj S."/>
            <person name="Warren W."/>
            <person name="Chinwalla A."/>
            <person name="Mardis E.R."/>
            <person name="Wilson R.K."/>
        </authorList>
    </citation>
    <scope>NUCLEOTIDE SEQUENCE [LARGE SCALE GENOMIC DNA]</scope>
    <source>
        <strain evidence="3 4">DSM 2876</strain>
    </source>
</reference>
<feature type="transmembrane region" description="Helical" evidence="1">
    <location>
        <begin position="81"/>
        <end position="101"/>
    </location>
</feature>
<evidence type="ECO:0000313" key="3">
    <source>
        <dbReference type="EMBL" id="EFF68915.1"/>
    </source>
</evidence>
<gene>
    <name evidence="3" type="ORF">BUTYVIB_01005</name>
</gene>
<evidence type="ECO:0000313" key="4">
    <source>
        <dbReference type="Proteomes" id="UP000006238"/>
    </source>
</evidence>
<dbReference type="RefSeq" id="WP_005602247.1">
    <property type="nucleotide sequence ID" value="NZ_GG663522.1"/>
</dbReference>
<dbReference type="Proteomes" id="UP000006238">
    <property type="component" value="Unassembled WGS sequence"/>
</dbReference>
<keyword evidence="4" id="KW-1185">Reference proteome</keyword>
<dbReference type="EMBL" id="ABWN01000023">
    <property type="protein sequence ID" value="EFF68915.1"/>
    <property type="molecule type" value="Genomic_DNA"/>
</dbReference>
<evidence type="ECO:0000259" key="2">
    <source>
        <dbReference type="Pfam" id="PF01569"/>
    </source>
</evidence>
<evidence type="ECO:0000256" key="1">
    <source>
        <dbReference type="SAM" id="Phobius"/>
    </source>
</evidence>
<keyword evidence="1" id="KW-1133">Transmembrane helix</keyword>
<feature type="transmembrane region" description="Helical" evidence="1">
    <location>
        <begin position="164"/>
        <end position="181"/>
    </location>
</feature>
<dbReference type="InterPro" id="IPR036938">
    <property type="entry name" value="PAP2/HPO_sf"/>
</dbReference>
<dbReference type="InterPro" id="IPR000326">
    <property type="entry name" value="PAP2/HPO"/>
</dbReference>
<comment type="caution">
    <text evidence="3">The sequence shown here is derived from an EMBL/GenBank/DDBJ whole genome shotgun (WGS) entry which is preliminary data.</text>
</comment>
<dbReference type="SUPFAM" id="SSF48317">
    <property type="entry name" value="Acid phosphatase/Vanadium-dependent haloperoxidase"/>
    <property type="match status" value="1"/>
</dbReference>
<accession>D4RYU1</accession>
<name>D4RYU1_9FIRM</name>
<dbReference type="HOGENOM" id="CLU_102949_1_0_9"/>
<proteinExistence type="predicted"/>
<feature type="transmembrane region" description="Helical" evidence="1">
    <location>
        <begin position="7"/>
        <end position="27"/>
    </location>
</feature>
<feature type="transmembrane region" description="Helical" evidence="1">
    <location>
        <begin position="187"/>
        <end position="205"/>
    </location>
</feature>
<dbReference type="AlphaFoldDB" id="D4RYU1"/>
<dbReference type="GeneID" id="98918879"/>
<keyword evidence="1" id="KW-0812">Transmembrane</keyword>
<dbReference type="eggNOG" id="COG0671">
    <property type="taxonomic scope" value="Bacteria"/>
</dbReference>
<sequence>MKAFFKKWWHGLLALYTFIYMPCFLYLERHVTSETGFHAIHCALDDHIPFVEYFIIPYYSWFIFMAFFIIYFFIRSQGECVRMGAALIIGMSIAVIIYFVFPNGLADFRPETFPRDNFCTDLVKLLHKADTPTNVLPSLHVYNTLVIEFAVFNSKTFGRHKKKVCIITAIWGLLICVSTVFLKQHSVYDVLAAIVLAAIIYPITYKTKFFKKIQ</sequence>
<protein>
    <recommendedName>
        <fullName evidence="2">Phosphatidic acid phosphatase type 2/haloperoxidase domain-containing protein</fullName>
    </recommendedName>
</protein>
<organism evidence="3 4">
    <name type="scientific">Eshraghiella crossota DSM 2876</name>
    <dbReference type="NCBI Taxonomy" id="511680"/>
    <lineage>
        <taxon>Bacteria</taxon>
        <taxon>Bacillati</taxon>
        <taxon>Bacillota</taxon>
        <taxon>Clostridia</taxon>
        <taxon>Lachnospirales</taxon>
        <taxon>Lachnospiraceae</taxon>
        <taxon>Eshraghiella</taxon>
    </lineage>
</organism>
<keyword evidence="1" id="KW-0472">Membrane</keyword>
<feature type="transmembrane region" description="Helical" evidence="1">
    <location>
        <begin position="135"/>
        <end position="152"/>
    </location>
</feature>
<dbReference type="STRING" id="45851.BHV86_05335"/>
<feature type="transmembrane region" description="Helical" evidence="1">
    <location>
        <begin position="54"/>
        <end position="74"/>
    </location>
</feature>